<evidence type="ECO:0000313" key="2">
    <source>
        <dbReference type="EMBL" id="HIW84218.1"/>
    </source>
</evidence>
<feature type="domain" description="FAD-dependent protein C-terminal" evidence="1">
    <location>
        <begin position="295"/>
        <end position="487"/>
    </location>
</feature>
<dbReference type="SUPFAM" id="SSF51905">
    <property type="entry name" value="FAD/NAD(P)-binding domain"/>
    <property type="match status" value="1"/>
</dbReference>
<dbReference type="EMBL" id="DXGF01000138">
    <property type="protein sequence ID" value="HIW84218.1"/>
    <property type="molecule type" value="Genomic_DNA"/>
</dbReference>
<evidence type="ECO:0000313" key="3">
    <source>
        <dbReference type="Proteomes" id="UP000824263"/>
    </source>
</evidence>
<proteinExistence type="predicted"/>
<reference evidence="2" key="1">
    <citation type="journal article" date="2021" name="PeerJ">
        <title>Extensive microbial diversity within the chicken gut microbiome revealed by metagenomics and culture.</title>
        <authorList>
            <person name="Gilroy R."/>
            <person name="Ravi A."/>
            <person name="Getino M."/>
            <person name="Pursley I."/>
            <person name="Horton D.L."/>
            <person name="Alikhan N.F."/>
            <person name="Baker D."/>
            <person name="Gharbi K."/>
            <person name="Hall N."/>
            <person name="Watson M."/>
            <person name="Adriaenssens E.M."/>
            <person name="Foster-Nyarko E."/>
            <person name="Jarju S."/>
            <person name="Secka A."/>
            <person name="Antonio M."/>
            <person name="Oren A."/>
            <person name="Chaudhuri R.R."/>
            <person name="La Ragione R."/>
            <person name="Hildebrand F."/>
            <person name="Pallen M.J."/>
        </authorList>
    </citation>
    <scope>NUCLEOTIDE SEQUENCE</scope>
    <source>
        <strain evidence="2">ChiSxjej1B13-11762</strain>
    </source>
</reference>
<protein>
    <submittedName>
        <fullName evidence="2">FAD-dependent oxidoreductase</fullName>
    </submittedName>
</protein>
<dbReference type="Gene3D" id="3.30.70.2700">
    <property type="match status" value="1"/>
</dbReference>
<organism evidence="2 3">
    <name type="scientific">Candidatus Dorea gallistercoris</name>
    <dbReference type="NCBI Taxonomy" id="2838542"/>
    <lineage>
        <taxon>Bacteria</taxon>
        <taxon>Bacillati</taxon>
        <taxon>Bacillota</taxon>
        <taxon>Clostridia</taxon>
        <taxon>Lachnospirales</taxon>
        <taxon>Lachnospiraceae</taxon>
        <taxon>Dorea</taxon>
    </lineage>
</organism>
<dbReference type="AlphaFoldDB" id="A0A9D1RBX0"/>
<accession>A0A9D1RBX0</accession>
<dbReference type="Proteomes" id="UP000824263">
    <property type="component" value="Unassembled WGS sequence"/>
</dbReference>
<gene>
    <name evidence="2" type="ORF">H9873_07845</name>
</gene>
<dbReference type="PIRSF" id="PIRSF038984">
    <property type="entry name" value="FAD_binding_protein"/>
    <property type="match status" value="1"/>
</dbReference>
<dbReference type="InterPro" id="IPR049516">
    <property type="entry name" value="FAD-depend_C"/>
</dbReference>
<dbReference type="Gene3D" id="3.50.50.60">
    <property type="entry name" value="FAD/NAD(P)-binding domain"/>
    <property type="match status" value="2"/>
</dbReference>
<comment type="caution">
    <text evidence="2">The sequence shown here is derived from an EMBL/GenBank/DDBJ whole genome shotgun (WGS) entry which is preliminary data.</text>
</comment>
<dbReference type="InterPro" id="IPR036188">
    <property type="entry name" value="FAD/NAD-bd_sf"/>
</dbReference>
<dbReference type="PANTHER" id="PTHR42842">
    <property type="entry name" value="FAD/NAD(P)-BINDING OXIDOREDUCTASE"/>
    <property type="match status" value="1"/>
</dbReference>
<sequence length="547" mass="60159">MIQIQQIKLKIPHTEAAIEKKFCRLLRISPRQVRSWKILRRSLDARRKPELYYVYTVEVETAREHVLRKQFQKNPSISFRPPLPKYSYRADGERELSHRPVIVGTGPAGLFCGYALARMGYRPILLERGAAVEERKRDVEEFWKTGRLLPDSNVQFGEGGAGTFSDGKLNTLVHDPDGLGREVLRLFAVHGAPDEVLYDSKPHVGTDRLIQLVRALRESILQMGGEVRFHARAADIQISRNPEGDRKVCSVTVEDTGSSFAEVLKTEVLVLAIGHSSRDTFALLEKKGVPMEPKAFAVGVRIEHPQTLIDENQYGQTRGSLPAASYKLTTDLPNKRGAYTFCMCPGGYVVNASSELGRCAVNGMSYSGRDGHNANSAVIVTVRPEDYPGDGPLAGVEFQQRLEEAAFRQGKGSVPVQQFGDFCKGQPSLGPGRILPQIKGSYTWGDVRSIFPEELGVSIEKAVRDFDRKIPGFARDDAPVSGVESRTSSPVRILRDPSLLESAVKGVYPCGEGAGYAGGITSAAMDGLKTARAVSQIYRPFDKGGNV</sequence>
<dbReference type="InterPro" id="IPR028348">
    <property type="entry name" value="FAD-binding_protein"/>
</dbReference>
<evidence type="ECO:0000259" key="1">
    <source>
        <dbReference type="Pfam" id="PF21688"/>
    </source>
</evidence>
<reference evidence="2" key="2">
    <citation type="submission" date="2021-04" db="EMBL/GenBank/DDBJ databases">
        <authorList>
            <person name="Gilroy R."/>
        </authorList>
    </citation>
    <scope>NUCLEOTIDE SEQUENCE</scope>
    <source>
        <strain evidence="2">ChiSxjej1B13-11762</strain>
    </source>
</reference>
<name>A0A9D1RBX0_9FIRM</name>
<dbReference type="Pfam" id="PF21688">
    <property type="entry name" value="FAD-depend_C"/>
    <property type="match status" value="1"/>
</dbReference>
<dbReference type="PANTHER" id="PTHR42842:SF3">
    <property type="entry name" value="FAD_NAD(P)-BINDING OXIDOREDUCTASE FAMILY PROTEIN"/>
    <property type="match status" value="1"/>
</dbReference>